<dbReference type="RefSeq" id="WP_097806724.1">
    <property type="nucleotide sequence ID" value="NZ_FXYH01000022.1"/>
</dbReference>
<dbReference type="InterPro" id="IPR039901">
    <property type="entry name" value="Kdotransferase"/>
</dbReference>
<evidence type="ECO:0000256" key="5">
    <source>
        <dbReference type="ARBA" id="ARBA00022679"/>
    </source>
</evidence>
<name>A0A238L5J0_9RHOB</name>
<comment type="subcellular location">
    <subcellularLocation>
        <location evidence="10">Cell membrane</location>
    </subcellularLocation>
</comment>
<accession>A0A238L5J0</accession>
<dbReference type="Proteomes" id="UP000220836">
    <property type="component" value="Unassembled WGS sequence"/>
</dbReference>
<protein>
    <recommendedName>
        <fullName evidence="4 10">3-deoxy-D-manno-octulosonic acid transferase</fullName>
        <shortName evidence="10">Kdo transferase</shortName>
        <ecNumber evidence="3 10">2.4.99.12</ecNumber>
    </recommendedName>
    <alternativeName>
        <fullName evidence="6 10">Lipid IV(A) 3-deoxy-D-manno-octulosonic acid transferase</fullName>
    </alternativeName>
</protein>
<dbReference type="GO" id="GO:0009244">
    <property type="term" value="P:lipopolysaccharide core region biosynthetic process"/>
    <property type="evidence" value="ECO:0007669"/>
    <property type="project" value="UniProtKB-UniRule"/>
</dbReference>
<dbReference type="EMBL" id="FXYH01000022">
    <property type="protein sequence ID" value="SMX49652.1"/>
    <property type="molecule type" value="Genomic_DNA"/>
</dbReference>
<sequence>MLLYRILLSIFAAAVLTKGHVAARLGRGPASPGPHVWFHGASNGELNSARPILVSLVHERPDLNWLVTCNTQTARDMVHGWELPRVSARLAPVDLAWVTKSMMRRWNIQAHISLESEIWPHRILTCAGPTVMLGARMSASTARSWGKLGDLPRRVLAKVSFVSAQDEESLQRLQNLGLPQSAVGPVADLKSLYQKPTAPLPPELSQAFDRRKTWLAASTHEGEEAIVLEAHKQALEQDPELRLILAPRHPRRAKEIAAHIEQYGLSYSQRSQDQAATAQVYLADTMGEMAFWYQLAGRVFIAGSLTDRGGHTPYEPAAFGAALIHGPDMHNFGVSAQRLAAAQAAVQIETADALCAALAGLQTEELQTAAGQAAQQALRCDTDAKALCTLILQHLAKV</sequence>
<gene>
    <name evidence="12" type="primary">waaA_2</name>
    <name evidence="12" type="ORF">PEV8663_04278</name>
</gene>
<comment type="function">
    <text evidence="1 10">Involved in lipopolysaccharide (LPS) biosynthesis. Catalyzes the transfer of 3-deoxy-D-manno-octulosonate (Kdo) residue(s) from CMP-Kdo to lipid IV(A), the tetraacyldisaccharide-1,4'-bisphosphate precursor of lipid A.</text>
</comment>
<dbReference type="PANTHER" id="PTHR42755">
    <property type="entry name" value="3-DEOXY-MANNO-OCTULOSONATE CYTIDYLYLTRANSFERASE"/>
    <property type="match status" value="1"/>
</dbReference>
<proteinExistence type="inferred from homology"/>
<keyword evidence="12" id="KW-0328">Glycosyltransferase</keyword>
<feature type="domain" description="3-deoxy-D-manno-octulosonic-acid transferase N-terminal" evidence="11">
    <location>
        <begin position="21"/>
        <end position="190"/>
    </location>
</feature>
<dbReference type="GO" id="GO:0009245">
    <property type="term" value="P:lipid A biosynthetic process"/>
    <property type="evidence" value="ECO:0007669"/>
    <property type="project" value="TreeGrafter"/>
</dbReference>
<feature type="site" description="Transition state stabilizer" evidence="9">
    <location>
        <position position="115"/>
    </location>
</feature>
<dbReference type="OrthoDB" id="9789797at2"/>
<evidence type="ECO:0000256" key="7">
    <source>
        <dbReference type="ARBA" id="ARBA00049183"/>
    </source>
</evidence>
<evidence type="ECO:0000256" key="3">
    <source>
        <dbReference type="ARBA" id="ARBA00012621"/>
    </source>
</evidence>
<keyword evidence="10" id="KW-1003">Cell membrane</keyword>
<keyword evidence="13" id="KW-1185">Reference proteome</keyword>
<keyword evidence="10" id="KW-0472">Membrane</keyword>
<evidence type="ECO:0000256" key="6">
    <source>
        <dbReference type="ARBA" id="ARBA00031445"/>
    </source>
</evidence>
<feature type="site" description="Transition state stabilizer" evidence="9">
    <location>
        <position position="190"/>
    </location>
</feature>
<comment type="similarity">
    <text evidence="10">Belongs to the glycosyltransferase group 1 family.</text>
</comment>
<dbReference type="AlphaFoldDB" id="A0A238L5J0"/>
<comment type="catalytic activity">
    <reaction evidence="7 10">
        <text>lipid IVA (E. coli) + CMP-3-deoxy-beta-D-manno-octulosonate = alpha-Kdo-(2-&gt;6)-lipid IVA (E. coli) + CMP + H(+)</text>
        <dbReference type="Rhea" id="RHEA:28066"/>
        <dbReference type="ChEBI" id="CHEBI:15378"/>
        <dbReference type="ChEBI" id="CHEBI:58603"/>
        <dbReference type="ChEBI" id="CHEBI:60364"/>
        <dbReference type="ChEBI" id="CHEBI:60377"/>
        <dbReference type="ChEBI" id="CHEBI:85987"/>
        <dbReference type="EC" id="2.4.99.12"/>
    </reaction>
</comment>
<dbReference type="InterPro" id="IPR007507">
    <property type="entry name" value="Glycos_transf_N"/>
</dbReference>
<evidence type="ECO:0000256" key="10">
    <source>
        <dbReference type="RuleBase" id="RU365103"/>
    </source>
</evidence>
<dbReference type="Gene3D" id="3.40.50.11720">
    <property type="entry name" value="3-Deoxy-D-manno-octulosonic-acid transferase, N-terminal domain"/>
    <property type="match status" value="1"/>
</dbReference>
<dbReference type="Pfam" id="PF04413">
    <property type="entry name" value="Glycos_transf_N"/>
    <property type="match status" value="1"/>
</dbReference>
<dbReference type="EC" id="2.4.99.12" evidence="3 10"/>
<keyword evidence="5 10" id="KW-0808">Transferase</keyword>
<evidence type="ECO:0000256" key="1">
    <source>
        <dbReference type="ARBA" id="ARBA00003394"/>
    </source>
</evidence>
<dbReference type="UniPathway" id="UPA00958"/>
<evidence type="ECO:0000313" key="12">
    <source>
        <dbReference type="EMBL" id="SMX49652.1"/>
    </source>
</evidence>
<evidence type="ECO:0000256" key="8">
    <source>
        <dbReference type="PIRSR" id="PIRSR639901-1"/>
    </source>
</evidence>
<reference evidence="12 13" key="1">
    <citation type="submission" date="2017-05" db="EMBL/GenBank/DDBJ databases">
        <authorList>
            <person name="Song R."/>
            <person name="Chenine A.L."/>
            <person name="Ruprecht R.M."/>
        </authorList>
    </citation>
    <scope>NUCLEOTIDE SEQUENCE [LARGE SCALE GENOMIC DNA]</scope>
    <source>
        <strain evidence="12 13">CECT 8663</strain>
    </source>
</reference>
<evidence type="ECO:0000313" key="13">
    <source>
        <dbReference type="Proteomes" id="UP000220836"/>
    </source>
</evidence>
<organism evidence="12 13">
    <name type="scientific">Pelagimonas varians</name>
    <dbReference type="NCBI Taxonomy" id="696760"/>
    <lineage>
        <taxon>Bacteria</taxon>
        <taxon>Pseudomonadati</taxon>
        <taxon>Pseudomonadota</taxon>
        <taxon>Alphaproteobacteria</taxon>
        <taxon>Rhodobacterales</taxon>
        <taxon>Roseobacteraceae</taxon>
        <taxon>Pelagimonas</taxon>
    </lineage>
</organism>
<dbReference type="Gene3D" id="3.40.50.2000">
    <property type="entry name" value="Glycogen Phosphorylase B"/>
    <property type="match status" value="1"/>
</dbReference>
<evidence type="ECO:0000256" key="4">
    <source>
        <dbReference type="ARBA" id="ARBA00019077"/>
    </source>
</evidence>
<evidence type="ECO:0000259" key="11">
    <source>
        <dbReference type="Pfam" id="PF04413"/>
    </source>
</evidence>
<dbReference type="SUPFAM" id="SSF53756">
    <property type="entry name" value="UDP-Glycosyltransferase/glycogen phosphorylase"/>
    <property type="match status" value="1"/>
</dbReference>
<comment type="pathway">
    <text evidence="2 10">Bacterial outer membrane biogenesis; LPS core biosynthesis.</text>
</comment>
<dbReference type="InterPro" id="IPR038107">
    <property type="entry name" value="Glycos_transf_N_sf"/>
</dbReference>
<evidence type="ECO:0000256" key="9">
    <source>
        <dbReference type="PIRSR" id="PIRSR639901-2"/>
    </source>
</evidence>
<dbReference type="PANTHER" id="PTHR42755:SF1">
    <property type="entry name" value="3-DEOXY-D-MANNO-OCTULOSONIC ACID TRANSFERASE, MITOCHONDRIAL-RELATED"/>
    <property type="match status" value="1"/>
</dbReference>
<dbReference type="GO" id="GO:0043842">
    <property type="term" value="F:Kdo transferase activity"/>
    <property type="evidence" value="ECO:0007669"/>
    <property type="project" value="UniProtKB-EC"/>
</dbReference>
<keyword evidence="10" id="KW-0448">Lipopolysaccharide biosynthesis</keyword>
<evidence type="ECO:0000256" key="2">
    <source>
        <dbReference type="ARBA" id="ARBA00004713"/>
    </source>
</evidence>
<feature type="active site" description="Proton acceptor" evidence="8">
    <location>
        <position position="45"/>
    </location>
</feature>
<dbReference type="GO" id="GO:0005886">
    <property type="term" value="C:plasma membrane"/>
    <property type="evidence" value="ECO:0007669"/>
    <property type="project" value="UniProtKB-SubCell"/>
</dbReference>